<evidence type="ECO:0000256" key="1">
    <source>
        <dbReference type="ARBA" id="ARBA00005995"/>
    </source>
</evidence>
<name>A0AB34JYY8_PRYPA</name>
<feature type="compositionally biased region" description="Basic and acidic residues" evidence="3">
    <location>
        <begin position="49"/>
        <end position="61"/>
    </location>
</feature>
<dbReference type="Proteomes" id="UP001515480">
    <property type="component" value="Unassembled WGS sequence"/>
</dbReference>
<dbReference type="Gene3D" id="1.10.10.1620">
    <property type="match status" value="1"/>
</dbReference>
<evidence type="ECO:0000313" key="6">
    <source>
        <dbReference type="Proteomes" id="UP001515480"/>
    </source>
</evidence>
<dbReference type="GO" id="GO:0006355">
    <property type="term" value="P:regulation of DNA-templated transcription"/>
    <property type="evidence" value="ECO:0007669"/>
    <property type="project" value="InterPro"/>
</dbReference>
<comment type="caution">
    <text evidence="5">The sequence shown here is derived from an EMBL/GenBank/DDBJ whole genome shotgun (WGS) entry which is preliminary data.</text>
</comment>
<accession>A0AB34JYY8</accession>
<dbReference type="InterPro" id="IPR002937">
    <property type="entry name" value="Amino_oxidase"/>
</dbReference>
<dbReference type="Gene3D" id="3.50.50.60">
    <property type="entry name" value="FAD/NAD(P)-binding domain"/>
    <property type="match status" value="1"/>
</dbReference>
<dbReference type="SUPFAM" id="SSF54373">
    <property type="entry name" value="FAD-linked reductases, C-terminal domain"/>
    <property type="match status" value="1"/>
</dbReference>
<evidence type="ECO:0000256" key="2">
    <source>
        <dbReference type="ARBA" id="ARBA00023002"/>
    </source>
</evidence>
<dbReference type="PANTHER" id="PTHR10742:SF386">
    <property type="entry name" value="LYSINE-SPECIFIC HISTONE DEMETHYLASE 1A"/>
    <property type="match status" value="1"/>
</dbReference>
<evidence type="ECO:0000259" key="4">
    <source>
        <dbReference type="Pfam" id="PF01593"/>
    </source>
</evidence>
<dbReference type="Pfam" id="PF01593">
    <property type="entry name" value="Amino_oxidase"/>
    <property type="match status" value="1"/>
</dbReference>
<reference evidence="5 6" key="1">
    <citation type="journal article" date="2024" name="Science">
        <title>Giant polyketide synthase enzymes in the biosynthesis of giant marine polyether toxins.</title>
        <authorList>
            <person name="Fallon T.R."/>
            <person name="Shende V.V."/>
            <person name="Wierzbicki I.H."/>
            <person name="Pendleton A.L."/>
            <person name="Watervoot N.F."/>
            <person name="Auber R.P."/>
            <person name="Gonzalez D.J."/>
            <person name="Wisecaver J.H."/>
            <person name="Moore B.S."/>
        </authorList>
    </citation>
    <scope>NUCLEOTIDE SEQUENCE [LARGE SCALE GENOMIC DNA]</scope>
    <source>
        <strain evidence="5 6">12B1</strain>
    </source>
</reference>
<gene>
    <name evidence="5" type="ORF">AB1Y20_015812</name>
</gene>
<evidence type="ECO:0000256" key="3">
    <source>
        <dbReference type="SAM" id="MobiDB-lite"/>
    </source>
</evidence>
<proteinExistence type="inferred from homology"/>
<evidence type="ECO:0000313" key="5">
    <source>
        <dbReference type="EMBL" id="KAL1527130.1"/>
    </source>
</evidence>
<protein>
    <recommendedName>
        <fullName evidence="4">Amine oxidase domain-containing protein</fullName>
    </recommendedName>
</protein>
<feature type="region of interest" description="Disordered" evidence="3">
    <location>
        <begin position="1"/>
        <end position="91"/>
    </location>
</feature>
<keyword evidence="2" id="KW-0560">Oxidoreductase</keyword>
<organism evidence="5 6">
    <name type="scientific">Prymnesium parvum</name>
    <name type="common">Toxic golden alga</name>
    <dbReference type="NCBI Taxonomy" id="97485"/>
    <lineage>
        <taxon>Eukaryota</taxon>
        <taxon>Haptista</taxon>
        <taxon>Haptophyta</taxon>
        <taxon>Prymnesiophyceae</taxon>
        <taxon>Prymnesiales</taxon>
        <taxon>Prymnesiaceae</taxon>
        <taxon>Prymnesium</taxon>
    </lineage>
</organism>
<dbReference type="EMBL" id="JBGBPQ010000003">
    <property type="protein sequence ID" value="KAL1527130.1"/>
    <property type="molecule type" value="Genomic_DNA"/>
</dbReference>
<keyword evidence="6" id="KW-1185">Reference proteome</keyword>
<dbReference type="Gene3D" id="2.30.30.140">
    <property type="match status" value="1"/>
</dbReference>
<dbReference type="GO" id="GO:0005634">
    <property type="term" value="C:nucleus"/>
    <property type="evidence" value="ECO:0007669"/>
    <property type="project" value="InterPro"/>
</dbReference>
<dbReference type="PANTHER" id="PTHR10742">
    <property type="entry name" value="FLAVIN MONOAMINE OXIDASE"/>
    <property type="match status" value="1"/>
</dbReference>
<dbReference type="InterPro" id="IPR036188">
    <property type="entry name" value="FAD/NAD-bd_sf"/>
</dbReference>
<dbReference type="Gene3D" id="3.90.660.10">
    <property type="match status" value="1"/>
</dbReference>
<dbReference type="AlphaFoldDB" id="A0AB34JYY8"/>
<dbReference type="SUPFAM" id="SSF51905">
    <property type="entry name" value="FAD/NAD(P)-binding domain"/>
    <property type="match status" value="1"/>
</dbReference>
<sequence length="602" mass="65704">MAHPAPSECPPPPIDPSDDLSPPLPPPEPSMTRRRQRDLAQAASRPRRGARDKSAPPRFDEEPSTSAAAGRAKAERPTRPRGAPPAKRPRGKLPRVVVVGAGFAGVSAGRLLHDFGYDVLVLEARERLGGRVHSVPVDGVTVELGAAVLMGVQGGNPLVAQCRKHGVRMRKLDNSCPLHDIDGTLLPPDTDQRAEALFNQLLDNAAKERGATSIPGDPPVGTRLLLQCADDPARQWSVRVVEKAGRKLKLHYDGWNSRFDTWMRFPSPRLSPLPADSLTLDQVLDQQLQKIGTALDQQSRRALNWHLANLEFACAASLRTVSAEHWDQDDVNEYDGDHVVMPEGGYGELLQRMAGSLRVRYHVDVRQVQYDFPSGGARVIAEVGGKERSFNADVVLMTVPLGVLQRPSHNGGIEFVPPLPDERMAAIHRLGFGLLNKVVLFFPAGNIFWQHRTDFFGRTVKHPSDRGLFFLFCNWFRESGHACLIALAAGKSAAGLEELSDDDCVAEAMLALESMFGVGQVPSPERVIVTRWGSDPYARGSYSFVQVGASGSDYAALAKPLGKALHFAGEHTNEAHPATVVGAHLSGLRAAREIHRDLKHRL</sequence>
<feature type="domain" description="Amine oxidase" evidence="4">
    <location>
        <begin position="103"/>
        <end position="594"/>
    </location>
</feature>
<dbReference type="GO" id="GO:0016491">
    <property type="term" value="F:oxidoreductase activity"/>
    <property type="evidence" value="ECO:0007669"/>
    <property type="project" value="UniProtKB-KW"/>
</dbReference>
<comment type="similarity">
    <text evidence="1">Belongs to the flavin monoamine oxidase family.</text>
</comment>
<dbReference type="InterPro" id="IPR050281">
    <property type="entry name" value="Flavin_monoamine_oxidase"/>
</dbReference>